<keyword evidence="2" id="KW-1185">Reference proteome</keyword>
<proteinExistence type="predicted"/>
<evidence type="ECO:0000313" key="1">
    <source>
        <dbReference type="EMBL" id="MPC87252.1"/>
    </source>
</evidence>
<gene>
    <name evidence="1" type="ORF">E2C01_082109</name>
</gene>
<organism evidence="1 2">
    <name type="scientific">Portunus trituberculatus</name>
    <name type="common">Swimming crab</name>
    <name type="synonym">Neptunus trituberculatus</name>
    <dbReference type="NCBI Taxonomy" id="210409"/>
    <lineage>
        <taxon>Eukaryota</taxon>
        <taxon>Metazoa</taxon>
        <taxon>Ecdysozoa</taxon>
        <taxon>Arthropoda</taxon>
        <taxon>Crustacea</taxon>
        <taxon>Multicrustacea</taxon>
        <taxon>Malacostraca</taxon>
        <taxon>Eumalacostraca</taxon>
        <taxon>Eucarida</taxon>
        <taxon>Decapoda</taxon>
        <taxon>Pleocyemata</taxon>
        <taxon>Brachyura</taxon>
        <taxon>Eubrachyura</taxon>
        <taxon>Portunoidea</taxon>
        <taxon>Portunidae</taxon>
        <taxon>Portuninae</taxon>
        <taxon>Portunus</taxon>
    </lineage>
</organism>
<reference evidence="1 2" key="1">
    <citation type="submission" date="2019-05" db="EMBL/GenBank/DDBJ databases">
        <title>Another draft genome of Portunus trituberculatus and its Hox gene families provides insights of decapod evolution.</title>
        <authorList>
            <person name="Jeong J.-H."/>
            <person name="Song I."/>
            <person name="Kim S."/>
            <person name="Choi T."/>
            <person name="Kim D."/>
            <person name="Ryu S."/>
            <person name="Kim W."/>
        </authorList>
    </citation>
    <scope>NUCLEOTIDE SEQUENCE [LARGE SCALE GENOMIC DNA]</scope>
    <source>
        <tissue evidence="1">Muscle</tissue>
    </source>
</reference>
<evidence type="ECO:0000313" key="2">
    <source>
        <dbReference type="Proteomes" id="UP000324222"/>
    </source>
</evidence>
<dbReference type="EMBL" id="VSRR010073950">
    <property type="protein sequence ID" value="MPC87252.1"/>
    <property type="molecule type" value="Genomic_DNA"/>
</dbReference>
<accession>A0A5B7ITN0</accession>
<dbReference type="Proteomes" id="UP000324222">
    <property type="component" value="Unassembled WGS sequence"/>
</dbReference>
<dbReference type="AlphaFoldDB" id="A0A5B7ITN0"/>
<comment type="caution">
    <text evidence="1">The sequence shown here is derived from an EMBL/GenBank/DDBJ whole genome shotgun (WGS) entry which is preliminary data.</text>
</comment>
<name>A0A5B7ITN0_PORTR</name>
<protein>
    <submittedName>
        <fullName evidence="1">Uncharacterized protein</fullName>
    </submittedName>
</protein>
<sequence length="66" mass="7041">MHEKKEGRVGWSSACLCLAGSPLRGGSMVVVPPCLALLSSIIHRPSTQRSVGPRRNAVCMSALQPR</sequence>